<feature type="compositionally biased region" description="Basic residues" evidence="10">
    <location>
        <begin position="998"/>
        <end position="1008"/>
    </location>
</feature>
<dbReference type="EMBL" id="OU895877">
    <property type="protein sequence ID" value="CAH1714376.1"/>
    <property type="molecule type" value="Genomic_DNA"/>
</dbReference>
<feature type="compositionally biased region" description="Polar residues" evidence="10">
    <location>
        <begin position="706"/>
        <end position="722"/>
    </location>
</feature>
<dbReference type="InterPro" id="IPR047120">
    <property type="entry name" value="Pk/Esn/Tes"/>
</dbReference>
<dbReference type="Pfam" id="PF06297">
    <property type="entry name" value="PET"/>
    <property type="match status" value="1"/>
</dbReference>
<proteinExistence type="inferred from homology"/>
<evidence type="ECO:0000256" key="1">
    <source>
        <dbReference type="ARBA" id="ARBA00008268"/>
    </source>
</evidence>
<feature type="compositionally biased region" description="Low complexity" evidence="10">
    <location>
        <begin position="189"/>
        <end position="215"/>
    </location>
</feature>
<comment type="function">
    <text evidence="6">Acts in a planar cell polarity (PCP) complex; polarization along the apical/basal axis of epithelial cells. PCP signaling in the wing disk requires the receptor fz and the cytoplasmic proteins dsh and pk. These act in a feedback loop leading to activation of the jnk cascade and subsequent polarized arrangement of hairs and bristles. Dgo and pk compete with one another for dsh binding, thereby modulating fz dsh activity and ensuring tight control over fz PCP signaling. Vang, stan and pk function together to regulate the establishment of tissue polarity in the adult eye.</text>
</comment>
<dbReference type="CDD" id="cd09418">
    <property type="entry name" value="LIM2_Prickle"/>
    <property type="match status" value="1"/>
</dbReference>
<dbReference type="InterPro" id="IPR010442">
    <property type="entry name" value="PET_domain"/>
</dbReference>
<dbReference type="PANTHER" id="PTHR24211">
    <property type="entry name" value="LIM DOMAIN-CONTAINING PROTEIN"/>
    <property type="match status" value="1"/>
</dbReference>
<dbReference type="CDD" id="cd09827">
    <property type="entry name" value="PET_Prickle"/>
    <property type="match status" value="1"/>
</dbReference>
<dbReference type="PANTHER" id="PTHR24211:SF20">
    <property type="entry name" value="PROTEIN ESPINAS-RELATED"/>
    <property type="match status" value="1"/>
</dbReference>
<evidence type="ECO:0000256" key="2">
    <source>
        <dbReference type="ARBA" id="ARBA00022723"/>
    </source>
</evidence>
<feature type="compositionally biased region" description="Basic residues" evidence="10">
    <location>
        <begin position="970"/>
        <end position="981"/>
    </location>
</feature>
<evidence type="ECO:0000256" key="3">
    <source>
        <dbReference type="ARBA" id="ARBA00022737"/>
    </source>
</evidence>
<dbReference type="Gene3D" id="2.10.110.10">
    <property type="entry name" value="Cysteine Rich Protein"/>
    <property type="match status" value="3"/>
</dbReference>
<feature type="region of interest" description="Disordered" evidence="10">
    <location>
        <begin position="156"/>
        <end position="261"/>
    </location>
</feature>
<dbReference type="SMART" id="SM00132">
    <property type="entry name" value="LIM"/>
    <property type="match status" value="3"/>
</dbReference>
<reference evidence="13" key="2">
    <citation type="submission" date="2022-10" db="EMBL/GenBank/DDBJ databases">
        <authorList>
            <consortium name="ENA_rothamsted_submissions"/>
            <consortium name="culmorum"/>
            <person name="King R."/>
        </authorList>
    </citation>
    <scope>NUCLEOTIDE SEQUENCE</scope>
</reference>
<evidence type="ECO:0000256" key="10">
    <source>
        <dbReference type="SAM" id="MobiDB-lite"/>
    </source>
</evidence>
<organism evidence="13 14">
    <name type="scientific">Chironomus riparius</name>
    <dbReference type="NCBI Taxonomy" id="315576"/>
    <lineage>
        <taxon>Eukaryota</taxon>
        <taxon>Metazoa</taxon>
        <taxon>Ecdysozoa</taxon>
        <taxon>Arthropoda</taxon>
        <taxon>Hexapoda</taxon>
        <taxon>Insecta</taxon>
        <taxon>Pterygota</taxon>
        <taxon>Neoptera</taxon>
        <taxon>Endopterygota</taxon>
        <taxon>Diptera</taxon>
        <taxon>Nematocera</taxon>
        <taxon>Chironomoidea</taxon>
        <taxon>Chironomidae</taxon>
        <taxon>Chironominae</taxon>
        <taxon>Chironomus</taxon>
    </lineage>
</organism>
<dbReference type="Proteomes" id="UP001153620">
    <property type="component" value="Chromosome 1"/>
</dbReference>
<feature type="compositionally biased region" description="Polar residues" evidence="10">
    <location>
        <begin position="1014"/>
        <end position="1023"/>
    </location>
</feature>
<evidence type="ECO:0000256" key="9">
    <source>
        <dbReference type="PROSITE-ProRule" id="PRU00125"/>
    </source>
</evidence>
<dbReference type="InterPro" id="IPR033723">
    <property type="entry name" value="PET_prickle"/>
</dbReference>
<evidence type="ECO:0000256" key="4">
    <source>
        <dbReference type="ARBA" id="ARBA00022833"/>
    </source>
</evidence>
<dbReference type="SUPFAM" id="SSF57716">
    <property type="entry name" value="Glucocorticoid receptor-like (DNA-binding domain)"/>
    <property type="match status" value="2"/>
</dbReference>
<dbReference type="InterPro" id="IPR033726">
    <property type="entry name" value="LIM2_prickle"/>
</dbReference>
<dbReference type="PROSITE" id="PS50023">
    <property type="entry name" value="LIM_DOMAIN_2"/>
    <property type="match status" value="2"/>
</dbReference>
<comment type="similarity">
    <text evidence="1">Belongs to the prickle / espinas / testin family.</text>
</comment>
<feature type="compositionally biased region" description="Polar residues" evidence="10">
    <location>
        <begin position="176"/>
        <end position="188"/>
    </location>
</feature>
<evidence type="ECO:0000256" key="5">
    <source>
        <dbReference type="ARBA" id="ARBA00023038"/>
    </source>
</evidence>
<keyword evidence="4 9" id="KW-0862">Zinc</keyword>
<evidence type="ECO:0000256" key="6">
    <source>
        <dbReference type="ARBA" id="ARBA00059227"/>
    </source>
</evidence>
<dbReference type="AlphaFoldDB" id="A0A9P0IW52"/>
<evidence type="ECO:0000313" key="14">
    <source>
        <dbReference type="Proteomes" id="UP001153620"/>
    </source>
</evidence>
<dbReference type="PROSITE" id="PS00478">
    <property type="entry name" value="LIM_DOMAIN_1"/>
    <property type="match status" value="1"/>
</dbReference>
<keyword evidence="14" id="KW-1185">Reference proteome</keyword>
<dbReference type="FunFam" id="2.10.110.10:FF:000022">
    <property type="entry name" value="prickle-like protein 2 isoform X1"/>
    <property type="match status" value="1"/>
</dbReference>
<dbReference type="InterPro" id="IPR033727">
    <property type="entry name" value="LIM3_prickle"/>
</dbReference>
<dbReference type="CDD" id="cd09420">
    <property type="entry name" value="LIM3_Prickle"/>
    <property type="match status" value="1"/>
</dbReference>
<dbReference type="CDD" id="cd09415">
    <property type="entry name" value="LIM1_Prickle"/>
    <property type="match status" value="1"/>
</dbReference>
<gene>
    <name evidence="13" type="ORF">CHIRRI_LOCUS3398</name>
</gene>
<keyword evidence="5 9" id="KW-0440">LIM domain</keyword>
<sequence length="1106" mass="124348">MASAQTDSMPKTANLLACKQWWKVCFLHGNQEKYYRQIYGRAAAQRLAGYQKDDENNKITADTTDAAASESKIIFPTKLHSPVVIEHGTNDTFKLHDYQNRRTRSYRDDPIVPGKSIINILDDPFLFGINEVNENGSDSGIDANCSTKAPINYRNSNGFTKIDDSVSPLPPPRPPKSTSITMRNKMNTTSGSFSPIMSTSSSSQYQPTSFQQPSSLHHNEMKMDSKSTVNANLPPNQRPQKPLSPQTSVGLPAYHSNSSNAYQQHNFPTKNALYQHNSTMSGQQSLPQIPLPNHQTQFSHNFPSSRLIGHSSIMGHHQLDINRQSQSDDDSGCALEEYTWVPPGLRPEQVHLYFSTIPEDKVPYVNSVGERYRVKQLLQQLPPHDNEVRYCHSLTEEERKELRLFSSQRKRDALGRGVVKQLAVNQQCEGCNDVMMSGDIAVNASRFGTNVCWHPSCFICSTCKELLVDLIYFHREGRLYCGRHHAETLKPRCSACDEIILADECTEAEGRAWHMKHFACFDCDKQLGGQRYIMREGKPYCLGCFDNMFAEYCDYCGETIGVDQGQMSHDGQHWHATDQCFSCSTCRCSLLGRPFLPRRGSIYCSIACSKGEPPTPTDSTAPSMHRPLRSQQAIQHNIPYNMQQSTSTNRTGSDNEESIAAPSTPSSPPKFASPSSPIHQQIRNTTANQQQPMRSPKMGRRALNCNPKQSPVAVNSSSSQTPSPYLGMKFEQHQQQQYQVVDIQDTVITINEHDQYSLTSQTSSTCNNKGLDRVLLERNIEKLLERNDTQLPANSSSSPINIPENITRSPQINRLLHQDRSREPLDLTDLGLSLDNLSPKCNTISTNKTGIEQNVDESVDKTITSSLPELNSIDIKRYVEKREKEVPKEKEIVTFERLKPKAMKSKDPEPSEPISEYRGVVNHAYIHDDFPLPTALQTISKKEVRFDGEKEAVASHSRARTYSGRLSRSSGRRRKGSRQRKHVSENPSSKYKHESSHHSHHSSHRKGSSKNSKYSNEPCTSAQAKLRDNHLHDSETSSLCSTCSSSSSDSDDFAYKLPQRKIYGGVRISYVPNDALACARKEQQKKQSAPQNTSGNKKFLALFNFL</sequence>
<name>A0A9P0IW52_9DIPT</name>
<dbReference type="PROSITE" id="PS51303">
    <property type="entry name" value="PET"/>
    <property type="match status" value="1"/>
</dbReference>
<feature type="region of interest" description="Disordered" evidence="10">
    <location>
        <begin position="643"/>
        <end position="722"/>
    </location>
</feature>
<feature type="domain" description="PET" evidence="12">
    <location>
        <begin position="319"/>
        <end position="427"/>
    </location>
</feature>
<evidence type="ECO:0000259" key="12">
    <source>
        <dbReference type="PROSITE" id="PS51303"/>
    </source>
</evidence>
<feature type="region of interest" description="Disordered" evidence="10">
    <location>
        <begin position="948"/>
        <end position="1030"/>
    </location>
</feature>
<evidence type="ECO:0000313" key="13">
    <source>
        <dbReference type="EMBL" id="CAH1714376.1"/>
    </source>
</evidence>
<dbReference type="InterPro" id="IPR033725">
    <property type="entry name" value="LIM1_prickle"/>
</dbReference>
<evidence type="ECO:0000259" key="11">
    <source>
        <dbReference type="PROSITE" id="PS50023"/>
    </source>
</evidence>
<feature type="compositionally biased region" description="Polar residues" evidence="10">
    <location>
        <begin position="226"/>
        <end position="261"/>
    </location>
</feature>
<evidence type="ECO:0000256" key="8">
    <source>
        <dbReference type="ARBA" id="ARBA00073341"/>
    </source>
</evidence>
<accession>A0A9P0IW52</accession>
<evidence type="ECO:0000256" key="7">
    <source>
        <dbReference type="ARBA" id="ARBA00064768"/>
    </source>
</evidence>
<comment type="subunit">
    <text evidence="7">Interacts with dsh; PET and LIM domains interact with dsh DEP domain, in wing cells. Interacts with Vang in photoreceptor cells.</text>
</comment>
<keyword evidence="3" id="KW-0677">Repeat</keyword>
<feature type="compositionally biased region" description="Polar residues" evidence="10">
    <location>
        <begin position="643"/>
        <end position="652"/>
    </location>
</feature>
<reference evidence="13" key="1">
    <citation type="submission" date="2022-01" db="EMBL/GenBank/DDBJ databases">
        <authorList>
            <person name="King R."/>
        </authorList>
    </citation>
    <scope>NUCLEOTIDE SEQUENCE</scope>
</reference>
<feature type="compositionally biased region" description="Low complexity" evidence="10">
    <location>
        <begin position="658"/>
        <end position="677"/>
    </location>
</feature>
<dbReference type="Pfam" id="PF00412">
    <property type="entry name" value="LIM"/>
    <property type="match status" value="3"/>
</dbReference>
<dbReference type="FunFam" id="2.10.110.10:FF:000035">
    <property type="entry name" value="prickle-like protein 2 isoform X1"/>
    <property type="match status" value="1"/>
</dbReference>
<dbReference type="GO" id="GO:0030182">
    <property type="term" value="P:neuron differentiation"/>
    <property type="evidence" value="ECO:0007669"/>
    <property type="project" value="UniProtKB-ARBA"/>
</dbReference>
<feature type="domain" description="LIM zinc-binding" evidence="11">
    <location>
        <begin position="426"/>
        <end position="490"/>
    </location>
</feature>
<dbReference type="GO" id="GO:0008270">
    <property type="term" value="F:zinc ion binding"/>
    <property type="evidence" value="ECO:0007669"/>
    <property type="project" value="InterPro"/>
</dbReference>
<dbReference type="FunFam" id="2.10.110.10:FF:000005">
    <property type="entry name" value="Testin isoform 1"/>
    <property type="match status" value="1"/>
</dbReference>
<dbReference type="InterPro" id="IPR001781">
    <property type="entry name" value="Znf_LIM"/>
</dbReference>
<protein>
    <recommendedName>
        <fullName evidence="8">Protein prickle</fullName>
    </recommendedName>
</protein>
<feature type="domain" description="LIM zinc-binding" evidence="11">
    <location>
        <begin position="491"/>
        <end position="551"/>
    </location>
</feature>
<feature type="compositionally biased region" description="Polar residues" evidence="10">
    <location>
        <begin position="678"/>
        <end position="693"/>
    </location>
</feature>
<keyword evidence="2 9" id="KW-0479">Metal-binding</keyword>